<dbReference type="Proteomes" id="UP001202328">
    <property type="component" value="Unassembled WGS sequence"/>
</dbReference>
<organism evidence="1 2">
    <name type="scientific">Papaver atlanticum</name>
    <dbReference type="NCBI Taxonomy" id="357466"/>
    <lineage>
        <taxon>Eukaryota</taxon>
        <taxon>Viridiplantae</taxon>
        <taxon>Streptophyta</taxon>
        <taxon>Embryophyta</taxon>
        <taxon>Tracheophyta</taxon>
        <taxon>Spermatophyta</taxon>
        <taxon>Magnoliopsida</taxon>
        <taxon>Ranunculales</taxon>
        <taxon>Papaveraceae</taxon>
        <taxon>Papaveroideae</taxon>
        <taxon>Papaver</taxon>
    </lineage>
</organism>
<evidence type="ECO:0000313" key="2">
    <source>
        <dbReference type="Proteomes" id="UP001202328"/>
    </source>
</evidence>
<keyword evidence="2" id="KW-1185">Reference proteome</keyword>
<protein>
    <submittedName>
        <fullName evidence="1">Uncharacterized protein</fullName>
    </submittedName>
</protein>
<dbReference type="AlphaFoldDB" id="A0AAD4X3S7"/>
<gene>
    <name evidence="1" type="ORF">MKW98_005187</name>
</gene>
<sequence>MVMEVNQVNYLVQIAPYYQSSESEIGCCLFTPFMLLVVAKEAVLGSGFIVTVDALFTPPAKRVLELPLVEVRQLE</sequence>
<accession>A0AAD4X3S7</accession>
<reference evidence="1" key="1">
    <citation type="submission" date="2022-04" db="EMBL/GenBank/DDBJ databases">
        <title>A functionally conserved STORR gene fusion in Papaver species that diverged 16.8 million years ago.</title>
        <authorList>
            <person name="Catania T."/>
        </authorList>
    </citation>
    <scope>NUCLEOTIDE SEQUENCE</scope>
    <source>
        <strain evidence="1">S-188037</strain>
    </source>
</reference>
<dbReference type="EMBL" id="JAJJMB010017633">
    <property type="protein sequence ID" value="KAI3836854.1"/>
    <property type="molecule type" value="Genomic_DNA"/>
</dbReference>
<name>A0AAD4X3S7_9MAGN</name>
<proteinExistence type="predicted"/>
<comment type="caution">
    <text evidence="1">The sequence shown here is derived from an EMBL/GenBank/DDBJ whole genome shotgun (WGS) entry which is preliminary data.</text>
</comment>
<evidence type="ECO:0000313" key="1">
    <source>
        <dbReference type="EMBL" id="KAI3836854.1"/>
    </source>
</evidence>